<organism evidence="2 3">
    <name type="scientific">Eilatimonas milleporae</name>
    <dbReference type="NCBI Taxonomy" id="911205"/>
    <lineage>
        <taxon>Bacteria</taxon>
        <taxon>Pseudomonadati</taxon>
        <taxon>Pseudomonadota</taxon>
        <taxon>Alphaproteobacteria</taxon>
        <taxon>Kordiimonadales</taxon>
        <taxon>Kordiimonadaceae</taxon>
        <taxon>Eilatimonas</taxon>
    </lineage>
</organism>
<dbReference type="InterPro" id="IPR010281">
    <property type="entry name" value="DUF885"/>
</dbReference>
<evidence type="ECO:0000256" key="1">
    <source>
        <dbReference type="SAM" id="MobiDB-lite"/>
    </source>
</evidence>
<keyword evidence="3" id="KW-1185">Reference proteome</keyword>
<dbReference type="PANTHER" id="PTHR33361">
    <property type="entry name" value="GLR0591 PROTEIN"/>
    <property type="match status" value="1"/>
</dbReference>
<accession>A0A3M0CY78</accession>
<dbReference type="InParanoid" id="A0A3M0CY78"/>
<reference evidence="2 3" key="1">
    <citation type="submission" date="2018-10" db="EMBL/GenBank/DDBJ databases">
        <title>Genomic Encyclopedia of Archaeal and Bacterial Type Strains, Phase II (KMG-II): from individual species to whole genera.</title>
        <authorList>
            <person name="Goeker M."/>
        </authorList>
    </citation>
    <scope>NUCLEOTIDE SEQUENCE [LARGE SCALE GENOMIC DNA]</scope>
    <source>
        <strain evidence="2 3">DSM 25217</strain>
    </source>
</reference>
<dbReference type="Proteomes" id="UP000271227">
    <property type="component" value="Unassembled WGS sequence"/>
</dbReference>
<proteinExistence type="predicted"/>
<feature type="region of interest" description="Disordered" evidence="1">
    <location>
        <begin position="213"/>
        <end position="244"/>
    </location>
</feature>
<name>A0A3M0CY78_9PROT</name>
<comment type="caution">
    <text evidence="2">The sequence shown here is derived from an EMBL/GenBank/DDBJ whole genome shotgun (WGS) entry which is preliminary data.</text>
</comment>
<dbReference type="RefSeq" id="WP_121938302.1">
    <property type="nucleotide sequence ID" value="NZ_REFR01000010.1"/>
</dbReference>
<dbReference type="PANTHER" id="PTHR33361:SF16">
    <property type="entry name" value="DUF885 DOMAIN-CONTAINING PROTEIN"/>
    <property type="match status" value="1"/>
</dbReference>
<sequence>MLRQSVSITALVLALTACGEAPETRQAAEIAGAESLVQDQNLLIQTFFEKAMQARLAYNPLLAERLGDRRRNDSWPDLSDDTADEVRVLMQAQLAQARAFEPETLNEANRLSQRLFAIDTERAITLDDWRDYGYPVNQMYGWHTLVPTHLMTVHRIDTVADAEAYIVRLEKVGALMAQVVAQMSARQAKGILPPRFVFPKVISAARNVISGAPFDGAGTTPGGDDAAGEDGAGNDAESLDTENGAGAREAEDTLLFADFKRKIASLNLSEQETVRLQLRAQAALLTGVKPGYEALIAELERQEALATTDDGVWKFPDGENFYAGALAYHTTTDLTADEIHVLGLSNVERIHGEMQAIMDKVGFEGTLAEFFDFTRTDEQFFFENTEEGKARYLERARNIIEAMQARVPDYFDLIPKAPMEVRAVEAFREQSAGKAFYQRAAPDGSRPGIFYANLRNMADMPLYQLEALAYHEGIPGHHFQIALAQELEGVPLFQRTARFTAFSEGWGLYTEELGKDMGFYQDPYSDFGRLAMELWRACRLVVDTGIHARKWTREQAIQYLVDNTPNPEGDAIAAIERYIVLPGQATAYMVGKLKIMELRNRAMNRLGGRFDFRGFHRAVLGSGFVPLSVLEENVNAWIAEQS</sequence>
<dbReference type="PROSITE" id="PS51257">
    <property type="entry name" value="PROKAR_LIPOPROTEIN"/>
    <property type="match status" value="1"/>
</dbReference>
<evidence type="ECO:0000313" key="2">
    <source>
        <dbReference type="EMBL" id="RMB08993.1"/>
    </source>
</evidence>
<dbReference type="OrthoDB" id="7937304at2"/>
<dbReference type="EMBL" id="REFR01000010">
    <property type="protein sequence ID" value="RMB08993.1"/>
    <property type="molecule type" value="Genomic_DNA"/>
</dbReference>
<evidence type="ECO:0000313" key="3">
    <source>
        <dbReference type="Proteomes" id="UP000271227"/>
    </source>
</evidence>
<feature type="compositionally biased region" description="Low complexity" evidence="1">
    <location>
        <begin position="213"/>
        <end position="224"/>
    </location>
</feature>
<dbReference type="AlphaFoldDB" id="A0A3M0CY78"/>
<dbReference type="Pfam" id="PF05960">
    <property type="entry name" value="DUF885"/>
    <property type="match status" value="1"/>
</dbReference>
<protein>
    <submittedName>
        <fullName evidence="2">Uncharacterized protein (DUF885 family)</fullName>
    </submittedName>
</protein>
<gene>
    <name evidence="2" type="ORF">BXY39_1640</name>
</gene>